<evidence type="ECO:0000313" key="5">
    <source>
        <dbReference type="Proteomes" id="UP000717328"/>
    </source>
</evidence>
<dbReference type="InterPro" id="IPR012132">
    <property type="entry name" value="GMC_OxRdtase"/>
</dbReference>
<dbReference type="SUPFAM" id="SSF51905">
    <property type="entry name" value="FAD/NAD(P)-binding domain"/>
    <property type="match status" value="1"/>
</dbReference>
<evidence type="ECO:0000259" key="3">
    <source>
        <dbReference type="Pfam" id="PF05199"/>
    </source>
</evidence>
<feature type="domain" description="Glucose-methanol-choline oxidoreductase C-terminal" evidence="3">
    <location>
        <begin position="146"/>
        <end position="287"/>
    </location>
</feature>
<accession>A0A9P7FR34</accession>
<name>A0A9P7FR34_9AGAR</name>
<dbReference type="Gene3D" id="3.50.50.60">
    <property type="entry name" value="FAD/NAD(P)-binding domain"/>
    <property type="match status" value="1"/>
</dbReference>
<dbReference type="GO" id="GO:0016614">
    <property type="term" value="F:oxidoreductase activity, acting on CH-OH group of donors"/>
    <property type="evidence" value="ECO:0007669"/>
    <property type="project" value="InterPro"/>
</dbReference>
<proteinExistence type="inferred from homology"/>
<dbReference type="EMBL" id="JABCKI010006034">
    <property type="protein sequence ID" value="KAG5635720.1"/>
    <property type="molecule type" value="Genomic_DNA"/>
</dbReference>
<dbReference type="PANTHER" id="PTHR11552:SF147">
    <property type="entry name" value="CHOLINE DEHYDROGENASE, MITOCHONDRIAL"/>
    <property type="match status" value="1"/>
</dbReference>
<keyword evidence="5" id="KW-1185">Reference proteome</keyword>
<reference evidence="4" key="2">
    <citation type="submission" date="2021-10" db="EMBL/GenBank/DDBJ databases">
        <title>Phylogenomics reveals ancestral predisposition of the termite-cultivated fungus Termitomyces towards a domesticated lifestyle.</title>
        <authorList>
            <person name="Auxier B."/>
            <person name="Grum-Grzhimaylo A."/>
            <person name="Cardenas M.E."/>
            <person name="Lodge J.D."/>
            <person name="Laessoe T."/>
            <person name="Pedersen O."/>
            <person name="Smith M.E."/>
            <person name="Kuyper T.W."/>
            <person name="Franco-Molano E.A."/>
            <person name="Baroni T.J."/>
            <person name="Aanen D.K."/>
        </authorList>
    </citation>
    <scope>NUCLEOTIDE SEQUENCE</scope>
    <source>
        <strain evidence="4">D49</strain>
    </source>
</reference>
<dbReference type="InterPro" id="IPR036188">
    <property type="entry name" value="FAD/NAD-bd_sf"/>
</dbReference>
<gene>
    <name evidence="4" type="ORF">H0H81_010298</name>
</gene>
<dbReference type="PANTHER" id="PTHR11552">
    <property type="entry name" value="GLUCOSE-METHANOL-CHOLINE GMC OXIDOREDUCTASE"/>
    <property type="match status" value="1"/>
</dbReference>
<evidence type="ECO:0000256" key="2">
    <source>
        <dbReference type="ARBA" id="ARBA00010790"/>
    </source>
</evidence>
<dbReference type="Proteomes" id="UP000717328">
    <property type="component" value="Unassembled WGS sequence"/>
</dbReference>
<dbReference type="AlphaFoldDB" id="A0A9P7FR34"/>
<comment type="caution">
    <text evidence="4">The sequence shown here is derived from an EMBL/GenBank/DDBJ whole genome shotgun (WGS) entry which is preliminary data.</text>
</comment>
<dbReference type="OrthoDB" id="269227at2759"/>
<reference evidence="4" key="1">
    <citation type="submission" date="2021-02" db="EMBL/GenBank/DDBJ databases">
        <authorList>
            <person name="Nieuwenhuis M."/>
            <person name="Van De Peppel L.J.J."/>
        </authorList>
    </citation>
    <scope>NUCLEOTIDE SEQUENCE</scope>
    <source>
        <strain evidence="4">D49</strain>
    </source>
</reference>
<comment type="similarity">
    <text evidence="2">Belongs to the GMC oxidoreductase family.</text>
</comment>
<evidence type="ECO:0000313" key="4">
    <source>
        <dbReference type="EMBL" id="KAG5635720.1"/>
    </source>
</evidence>
<comment type="cofactor">
    <cofactor evidence="1">
        <name>FAD</name>
        <dbReference type="ChEBI" id="CHEBI:57692"/>
    </cofactor>
</comment>
<dbReference type="SUPFAM" id="SSF54373">
    <property type="entry name" value="FAD-linked reductases, C-terminal domain"/>
    <property type="match status" value="1"/>
</dbReference>
<evidence type="ECO:0000256" key="1">
    <source>
        <dbReference type="ARBA" id="ARBA00001974"/>
    </source>
</evidence>
<dbReference type="InterPro" id="IPR007867">
    <property type="entry name" value="GMC_OxRtase_C"/>
</dbReference>
<organism evidence="4 5">
    <name type="scientific">Sphagnurus paluster</name>
    <dbReference type="NCBI Taxonomy" id="117069"/>
    <lineage>
        <taxon>Eukaryota</taxon>
        <taxon>Fungi</taxon>
        <taxon>Dikarya</taxon>
        <taxon>Basidiomycota</taxon>
        <taxon>Agaricomycotina</taxon>
        <taxon>Agaricomycetes</taxon>
        <taxon>Agaricomycetidae</taxon>
        <taxon>Agaricales</taxon>
        <taxon>Tricholomatineae</taxon>
        <taxon>Lyophyllaceae</taxon>
        <taxon>Sphagnurus</taxon>
    </lineage>
</organism>
<sequence length="302" mass="33292">MLSGVGDSKDLKELGIPIVRDLPAVGANLIDHPTVDLAFKDKNPTAKYLRPQSIPQVFKLLGAVFQYFTDRSGAIGSNIAEAAAFLRSDDSAIFAPEEYPTKIQDTTSAIDSPDLELYSTIFGYEDHGRHMHPVDTVGLHVTLLRPASRGTIRLKSNNPWDHPIIDPRYLEKPEDVEKLVRGVRILSKIARTEPLASRIDHDVNDETPFLDHNLIHKSDEEIGELVKERLQTLYHPTSTCRMAPLQDGGVVDSQLRVWGVQGLRVCDASVFPSIVSGHTAGAVLAIAERLSDLLKAQYSSIS</sequence>
<dbReference type="GO" id="GO:0050660">
    <property type="term" value="F:flavin adenine dinucleotide binding"/>
    <property type="evidence" value="ECO:0007669"/>
    <property type="project" value="InterPro"/>
</dbReference>
<protein>
    <recommendedName>
        <fullName evidence="3">Glucose-methanol-choline oxidoreductase C-terminal domain-containing protein</fullName>
    </recommendedName>
</protein>
<dbReference type="Pfam" id="PF05199">
    <property type="entry name" value="GMC_oxred_C"/>
    <property type="match status" value="1"/>
</dbReference>
<dbReference type="Gene3D" id="3.30.560.10">
    <property type="entry name" value="Glucose Oxidase, domain 3"/>
    <property type="match status" value="1"/>
</dbReference>